<dbReference type="InterPro" id="IPR004365">
    <property type="entry name" value="NA-bd_OB_tRNA"/>
</dbReference>
<dbReference type="Pfam" id="PF00152">
    <property type="entry name" value="tRNA-synt_2"/>
    <property type="match status" value="1"/>
</dbReference>
<comment type="caution">
    <text evidence="10">The sequence shown here is derived from an EMBL/GenBank/DDBJ whole genome shotgun (WGS) entry which is preliminary data.</text>
</comment>
<evidence type="ECO:0000256" key="7">
    <source>
        <dbReference type="HAMAP-Rule" id="MF_00252"/>
    </source>
</evidence>
<dbReference type="AlphaFoldDB" id="A0A1F5H3L4"/>
<feature type="binding site" evidence="7">
    <location>
        <position position="399"/>
    </location>
    <ligand>
        <name>Mg(2+)</name>
        <dbReference type="ChEBI" id="CHEBI:18420"/>
        <label>2</label>
    </ligand>
</feature>
<dbReference type="InterPro" id="IPR002313">
    <property type="entry name" value="Lys-tRNA-ligase_II"/>
</dbReference>
<dbReference type="GO" id="GO:0000287">
    <property type="term" value="F:magnesium ion binding"/>
    <property type="evidence" value="ECO:0007669"/>
    <property type="project" value="UniProtKB-UniRule"/>
</dbReference>
<evidence type="ECO:0000256" key="5">
    <source>
        <dbReference type="ARBA" id="ARBA00023146"/>
    </source>
</evidence>
<protein>
    <recommendedName>
        <fullName evidence="7">Lysine--tRNA ligase</fullName>
        <ecNumber evidence="7">6.1.1.6</ecNumber>
    </recommendedName>
    <alternativeName>
        <fullName evidence="7">Lysyl-tRNA synthetase</fullName>
        <shortName evidence="7">LysRS</shortName>
    </alternativeName>
</protein>
<evidence type="ECO:0000259" key="9">
    <source>
        <dbReference type="PROSITE" id="PS50862"/>
    </source>
</evidence>
<keyword evidence="7" id="KW-0648">Protein biosynthesis</keyword>
<dbReference type="NCBIfam" id="TIGR00499">
    <property type="entry name" value="lysS_bact"/>
    <property type="match status" value="1"/>
</dbReference>
<dbReference type="GO" id="GO:0000049">
    <property type="term" value="F:tRNA binding"/>
    <property type="evidence" value="ECO:0007669"/>
    <property type="project" value="TreeGrafter"/>
</dbReference>
<keyword evidence="3 7" id="KW-0547">Nucleotide-binding</keyword>
<keyword evidence="4 7" id="KW-0067">ATP-binding</keyword>
<organism evidence="10 11">
    <name type="scientific">Candidatus Curtissbacteria bacterium RIFCSPLOWO2_01_FULL_42_50</name>
    <dbReference type="NCBI Taxonomy" id="1797730"/>
    <lineage>
        <taxon>Bacteria</taxon>
        <taxon>Candidatus Curtissiibacteriota</taxon>
    </lineage>
</organism>
<keyword evidence="7" id="KW-0963">Cytoplasm</keyword>
<dbReference type="PANTHER" id="PTHR42918">
    <property type="entry name" value="LYSYL-TRNA SYNTHETASE"/>
    <property type="match status" value="1"/>
</dbReference>
<dbReference type="InterPro" id="IPR044136">
    <property type="entry name" value="Lys-tRNA-ligase_II_N"/>
</dbReference>
<dbReference type="EC" id="6.1.1.6" evidence="7"/>
<dbReference type="EMBL" id="MFBT01000032">
    <property type="protein sequence ID" value="OGD98760.1"/>
    <property type="molecule type" value="Genomic_DNA"/>
</dbReference>
<comment type="similarity">
    <text evidence="7">Belongs to the class-II aminoacyl-tRNA synthetase family.</text>
</comment>
<proteinExistence type="inferred from homology"/>
<sequence length="481" mass="55294">MEPIEKLRKVRLEKLEKIRKLKIDPFPAKALKKQTIGESLKSIGKEVTTAGRIMAIRSHGGSTFMDLADESAKIQLFLSQDKLSIVNRELLTLLDIGDFIQVRGRVGKTQAGETTIFVSDFKLLTKSLRPIPQSFYGLKDIETRLRKRHLDLIVNPEVRELFIKKTKFWQSVRQFLLENAFLEVETPALEQIPGGADARPFITRHHALNQDFYLRISLELYQKRLLVGGFEKIFEIGKVFRNEGIDSGHLQDYLQMEFYWAYADYEDLMDFTQKYYQFIVYKTLGTSESQHGDKLIDWSKNWPKIDYLDSFKQETGMDLSKKPSINKLYDLAEKVGAKPTKKLSEGRLIDLIYKKAIRPKIIQPTFLINHPILLSPLAKKNPAKPQTVQRVQVIAAGTEVGNGFSELNDPQDQKERFEEQQRLRKAGDEEAQMYDQDFVEALEYGMPPAAGFGLSQRLFAVLVDKPIRETVFFPTVKPGNK</sequence>
<dbReference type="PRINTS" id="PR00982">
    <property type="entry name" value="TRNASYNTHLYS"/>
</dbReference>
<dbReference type="GO" id="GO:0005524">
    <property type="term" value="F:ATP binding"/>
    <property type="evidence" value="ECO:0007669"/>
    <property type="project" value="UniProtKB-UniRule"/>
</dbReference>
<dbReference type="Pfam" id="PF01336">
    <property type="entry name" value="tRNA_anti-codon"/>
    <property type="match status" value="1"/>
</dbReference>
<evidence type="ECO:0000256" key="2">
    <source>
        <dbReference type="ARBA" id="ARBA00022723"/>
    </source>
</evidence>
<dbReference type="HAMAP" id="MF_00252">
    <property type="entry name" value="Lys_tRNA_synth_class2"/>
    <property type="match status" value="1"/>
</dbReference>
<dbReference type="InterPro" id="IPR004364">
    <property type="entry name" value="Aa-tRNA-synt_II"/>
</dbReference>
<dbReference type="Proteomes" id="UP000177039">
    <property type="component" value="Unassembled WGS sequence"/>
</dbReference>
<evidence type="ECO:0000256" key="1">
    <source>
        <dbReference type="ARBA" id="ARBA00022598"/>
    </source>
</evidence>
<dbReference type="GO" id="GO:0005829">
    <property type="term" value="C:cytosol"/>
    <property type="evidence" value="ECO:0007669"/>
    <property type="project" value="TreeGrafter"/>
</dbReference>
<dbReference type="PANTHER" id="PTHR42918:SF15">
    <property type="entry name" value="LYSINE--TRNA LIGASE, CHLOROPLASTIC_MITOCHONDRIAL"/>
    <property type="match status" value="1"/>
</dbReference>
<dbReference type="SUPFAM" id="SSF50249">
    <property type="entry name" value="Nucleic acid-binding proteins"/>
    <property type="match status" value="1"/>
</dbReference>
<dbReference type="InterPro" id="IPR006195">
    <property type="entry name" value="aa-tRNA-synth_II"/>
</dbReference>
<dbReference type="PROSITE" id="PS50862">
    <property type="entry name" value="AA_TRNA_LIGASE_II"/>
    <property type="match status" value="1"/>
</dbReference>
<keyword evidence="1 7" id="KW-0436">Ligase</keyword>
<dbReference type="Gene3D" id="3.30.930.10">
    <property type="entry name" value="Bira Bifunctional Protein, Domain 2"/>
    <property type="match status" value="1"/>
</dbReference>
<comment type="subunit">
    <text evidence="7">Homodimer.</text>
</comment>
<comment type="catalytic activity">
    <reaction evidence="6 7 8">
        <text>tRNA(Lys) + L-lysine + ATP = L-lysyl-tRNA(Lys) + AMP + diphosphate</text>
        <dbReference type="Rhea" id="RHEA:20792"/>
        <dbReference type="Rhea" id="RHEA-COMP:9696"/>
        <dbReference type="Rhea" id="RHEA-COMP:9697"/>
        <dbReference type="ChEBI" id="CHEBI:30616"/>
        <dbReference type="ChEBI" id="CHEBI:32551"/>
        <dbReference type="ChEBI" id="CHEBI:33019"/>
        <dbReference type="ChEBI" id="CHEBI:78442"/>
        <dbReference type="ChEBI" id="CHEBI:78529"/>
        <dbReference type="ChEBI" id="CHEBI:456215"/>
        <dbReference type="EC" id="6.1.1.6"/>
    </reaction>
</comment>
<evidence type="ECO:0000313" key="11">
    <source>
        <dbReference type="Proteomes" id="UP000177039"/>
    </source>
</evidence>
<feature type="domain" description="Aminoacyl-transfer RNA synthetases class-II family profile" evidence="9">
    <location>
        <begin position="170"/>
        <end position="474"/>
    </location>
</feature>
<keyword evidence="5 7" id="KW-0030">Aminoacyl-tRNA synthetase</keyword>
<dbReference type="CDD" id="cd04322">
    <property type="entry name" value="LysRS_N"/>
    <property type="match status" value="1"/>
</dbReference>
<evidence type="ECO:0000256" key="8">
    <source>
        <dbReference type="RuleBase" id="RU000336"/>
    </source>
</evidence>
<dbReference type="Gene3D" id="2.40.50.140">
    <property type="entry name" value="Nucleic acid-binding proteins"/>
    <property type="match status" value="1"/>
</dbReference>
<dbReference type="NCBIfam" id="NF001756">
    <property type="entry name" value="PRK00484.1"/>
    <property type="match status" value="1"/>
</dbReference>
<evidence type="ECO:0000256" key="4">
    <source>
        <dbReference type="ARBA" id="ARBA00022840"/>
    </source>
</evidence>
<gene>
    <name evidence="7" type="primary">lysS</name>
    <name evidence="10" type="ORF">A3B54_04955</name>
</gene>
<evidence type="ECO:0000256" key="6">
    <source>
        <dbReference type="ARBA" id="ARBA00048573"/>
    </source>
</evidence>
<accession>A0A1F5H3L4</accession>
<evidence type="ECO:0000256" key="3">
    <source>
        <dbReference type="ARBA" id="ARBA00022741"/>
    </source>
</evidence>
<name>A0A1F5H3L4_9BACT</name>
<dbReference type="SUPFAM" id="SSF55681">
    <property type="entry name" value="Class II aaRS and biotin synthetases"/>
    <property type="match status" value="1"/>
</dbReference>
<comment type="subcellular location">
    <subcellularLocation>
        <location evidence="7">Cytoplasm</location>
    </subcellularLocation>
</comment>
<dbReference type="InterPro" id="IPR018149">
    <property type="entry name" value="Lys-tRNA-synth_II_C"/>
</dbReference>
<comment type="cofactor">
    <cofactor evidence="7 8">
        <name>Mg(2+)</name>
        <dbReference type="ChEBI" id="CHEBI:18420"/>
    </cofactor>
    <text evidence="7 8">Binds 3 Mg(2+) ions per subunit.</text>
</comment>
<reference evidence="10 11" key="1">
    <citation type="journal article" date="2016" name="Nat. Commun.">
        <title>Thousands of microbial genomes shed light on interconnected biogeochemical processes in an aquifer system.</title>
        <authorList>
            <person name="Anantharaman K."/>
            <person name="Brown C.T."/>
            <person name="Hug L.A."/>
            <person name="Sharon I."/>
            <person name="Castelle C.J."/>
            <person name="Probst A.J."/>
            <person name="Thomas B.C."/>
            <person name="Singh A."/>
            <person name="Wilkins M.J."/>
            <person name="Karaoz U."/>
            <person name="Brodie E.L."/>
            <person name="Williams K.H."/>
            <person name="Hubbard S.S."/>
            <person name="Banfield J.F."/>
        </authorList>
    </citation>
    <scope>NUCLEOTIDE SEQUENCE [LARGE SCALE GENOMIC DNA]</scope>
</reference>
<dbReference type="InterPro" id="IPR012340">
    <property type="entry name" value="NA-bd_OB-fold"/>
</dbReference>
<feature type="binding site" evidence="7">
    <location>
        <position position="399"/>
    </location>
    <ligand>
        <name>Mg(2+)</name>
        <dbReference type="ChEBI" id="CHEBI:18420"/>
        <label>1</label>
    </ligand>
</feature>
<dbReference type="InterPro" id="IPR045864">
    <property type="entry name" value="aa-tRNA-synth_II/BPL/LPL"/>
</dbReference>
<keyword evidence="7 8" id="KW-0460">Magnesium</keyword>
<dbReference type="GO" id="GO:0006430">
    <property type="term" value="P:lysyl-tRNA aminoacylation"/>
    <property type="evidence" value="ECO:0007669"/>
    <property type="project" value="UniProtKB-UniRule"/>
</dbReference>
<keyword evidence="2 7" id="KW-0479">Metal-binding</keyword>
<comment type="caution">
    <text evidence="7">Lacks conserved residue(s) required for the propagation of feature annotation.</text>
</comment>
<dbReference type="GO" id="GO:0004824">
    <property type="term" value="F:lysine-tRNA ligase activity"/>
    <property type="evidence" value="ECO:0007669"/>
    <property type="project" value="UniProtKB-UniRule"/>
</dbReference>
<evidence type="ECO:0000313" key="10">
    <source>
        <dbReference type="EMBL" id="OGD98760.1"/>
    </source>
</evidence>